<dbReference type="PANTHER" id="PTHR22775:SF31">
    <property type="entry name" value="SORTING NEXIN-19"/>
    <property type="match status" value="1"/>
</dbReference>
<proteinExistence type="predicted"/>
<evidence type="ECO:0000313" key="3">
    <source>
        <dbReference type="EMBL" id="CAG5122524.1"/>
    </source>
</evidence>
<evidence type="ECO:0000256" key="1">
    <source>
        <dbReference type="SAM" id="MobiDB-lite"/>
    </source>
</evidence>
<dbReference type="AlphaFoldDB" id="A0A8S3YZU4"/>
<gene>
    <name evidence="3" type="ORF">CUNI_LOCUS8082</name>
</gene>
<dbReference type="OrthoDB" id="5582218at2759"/>
<dbReference type="Pfam" id="PF08628">
    <property type="entry name" value="Nexin_C"/>
    <property type="match status" value="1"/>
</dbReference>
<dbReference type="EMBL" id="CAJHNH020001312">
    <property type="protein sequence ID" value="CAG5122524.1"/>
    <property type="molecule type" value="Genomic_DNA"/>
</dbReference>
<evidence type="ECO:0000259" key="2">
    <source>
        <dbReference type="Pfam" id="PF08628"/>
    </source>
</evidence>
<keyword evidence="4" id="KW-1185">Reference proteome</keyword>
<accession>A0A8S3YZU4</accession>
<dbReference type="InterPro" id="IPR013937">
    <property type="entry name" value="Sorting_nexin_C"/>
</dbReference>
<feature type="domain" description="Sorting nexin C-terminal" evidence="2">
    <location>
        <begin position="211"/>
        <end position="318"/>
    </location>
</feature>
<dbReference type="Proteomes" id="UP000678393">
    <property type="component" value="Unassembled WGS sequence"/>
</dbReference>
<dbReference type="PANTHER" id="PTHR22775">
    <property type="entry name" value="SORTING NEXIN"/>
    <property type="match status" value="1"/>
</dbReference>
<evidence type="ECO:0000313" key="4">
    <source>
        <dbReference type="Proteomes" id="UP000678393"/>
    </source>
</evidence>
<organism evidence="3 4">
    <name type="scientific">Candidula unifasciata</name>
    <dbReference type="NCBI Taxonomy" id="100452"/>
    <lineage>
        <taxon>Eukaryota</taxon>
        <taxon>Metazoa</taxon>
        <taxon>Spiralia</taxon>
        <taxon>Lophotrochozoa</taxon>
        <taxon>Mollusca</taxon>
        <taxon>Gastropoda</taxon>
        <taxon>Heterobranchia</taxon>
        <taxon>Euthyneura</taxon>
        <taxon>Panpulmonata</taxon>
        <taxon>Eupulmonata</taxon>
        <taxon>Stylommatophora</taxon>
        <taxon>Helicina</taxon>
        <taxon>Helicoidea</taxon>
        <taxon>Geomitridae</taxon>
        <taxon>Candidula</taxon>
    </lineage>
</organism>
<sequence>MTKNKKHFVYVRYSATIILFLYYQDLIEIEAICNGPDMREFLAYEGDSHIAFVKKSPDISVPRFDKMLMRGVSEVVDRIKALPNIPQEVMSGLRGRETPDEKPVRSRNQPDSDSVDVNTAYSMDMISETSNVLPMSSLQILQDLDTEDDKDLIHSVITDPRNIEQQNEAYKQEVETVLAGLPRIQATNEYVNLSLAVLDLLVEGLQESDHWICRERVVKSMHAVLEKALNRYLENSISSLTSEPQLVSYIKLLRETIWPQGQLWSNSHTVKTEDQRAATTEKAKQCLINFFPVSLRLVIGYQEFDKMISDFLSSLKSEKLNRHILYIILDMLVEQLFPEVTSHDLLQGLFFSRSRSTYLP</sequence>
<comment type="caution">
    <text evidence="3">The sequence shown here is derived from an EMBL/GenBank/DDBJ whole genome shotgun (WGS) entry which is preliminary data.</text>
</comment>
<protein>
    <recommendedName>
        <fullName evidence="2">Sorting nexin C-terminal domain-containing protein</fullName>
    </recommendedName>
</protein>
<reference evidence="3" key="1">
    <citation type="submission" date="2021-04" db="EMBL/GenBank/DDBJ databases">
        <authorList>
            <consortium name="Molecular Ecology Group"/>
        </authorList>
    </citation>
    <scope>NUCLEOTIDE SEQUENCE</scope>
</reference>
<dbReference type="GO" id="GO:0035091">
    <property type="term" value="F:phosphatidylinositol binding"/>
    <property type="evidence" value="ECO:0007669"/>
    <property type="project" value="TreeGrafter"/>
</dbReference>
<name>A0A8S3YZU4_9EUPU</name>
<feature type="region of interest" description="Disordered" evidence="1">
    <location>
        <begin position="88"/>
        <end position="116"/>
    </location>
</feature>
<feature type="compositionally biased region" description="Basic and acidic residues" evidence="1">
    <location>
        <begin position="94"/>
        <end position="110"/>
    </location>
</feature>